<dbReference type="EMBL" id="KL660504">
    <property type="protein sequence ID" value="KFA66070.1"/>
    <property type="molecule type" value="Genomic_DNA"/>
</dbReference>
<accession>A0A084QQ35</accession>
<keyword evidence="3" id="KW-1185">Reference proteome</keyword>
<organism evidence="2 3">
    <name type="scientific">Stachybotrys chlorohalonatus (strain IBT 40285)</name>
    <dbReference type="NCBI Taxonomy" id="1283841"/>
    <lineage>
        <taxon>Eukaryota</taxon>
        <taxon>Fungi</taxon>
        <taxon>Dikarya</taxon>
        <taxon>Ascomycota</taxon>
        <taxon>Pezizomycotina</taxon>
        <taxon>Sordariomycetes</taxon>
        <taxon>Hypocreomycetidae</taxon>
        <taxon>Hypocreales</taxon>
        <taxon>Stachybotryaceae</taxon>
        <taxon>Stachybotrys</taxon>
    </lineage>
</organism>
<dbReference type="AlphaFoldDB" id="A0A084QQ35"/>
<evidence type="ECO:0000313" key="2">
    <source>
        <dbReference type="EMBL" id="KFA66070.1"/>
    </source>
</evidence>
<sequence>MAHLELGRVAVTAHRLAKEREAHTHTHVFCAPPDAAGAGAEEGKRNSACTLLQRTGTRGFKGGLLPPRLGPSHRAKERRASLPAAERHGKLAIRGAATCAALAARPLHAACARPLAFARKSRSDDQRAAPSKTGRGDSGIFMIHAAGSVIDMGL</sequence>
<feature type="region of interest" description="Disordered" evidence="1">
    <location>
        <begin position="59"/>
        <end position="84"/>
    </location>
</feature>
<gene>
    <name evidence="2" type="ORF">S40285_10135</name>
</gene>
<proteinExistence type="predicted"/>
<name>A0A084QQ35_STAC4</name>
<dbReference type="Proteomes" id="UP000028524">
    <property type="component" value="Unassembled WGS sequence"/>
</dbReference>
<dbReference type="HOGENOM" id="CLU_1705398_0_0_1"/>
<protein>
    <submittedName>
        <fullName evidence="2">Uncharacterized protein</fullName>
    </submittedName>
</protein>
<evidence type="ECO:0000256" key="1">
    <source>
        <dbReference type="SAM" id="MobiDB-lite"/>
    </source>
</evidence>
<evidence type="ECO:0000313" key="3">
    <source>
        <dbReference type="Proteomes" id="UP000028524"/>
    </source>
</evidence>
<feature type="region of interest" description="Disordered" evidence="1">
    <location>
        <begin position="118"/>
        <end position="137"/>
    </location>
</feature>
<reference evidence="2 3" key="1">
    <citation type="journal article" date="2014" name="BMC Genomics">
        <title>Comparative genome sequencing reveals chemotype-specific gene clusters in the toxigenic black mold Stachybotrys.</title>
        <authorList>
            <person name="Semeiks J."/>
            <person name="Borek D."/>
            <person name="Otwinowski Z."/>
            <person name="Grishin N.V."/>
        </authorList>
    </citation>
    <scope>NUCLEOTIDE SEQUENCE [LARGE SCALE GENOMIC DNA]</scope>
    <source>
        <strain evidence="2 3">IBT 40285</strain>
    </source>
</reference>
<dbReference type="InParanoid" id="A0A084QQ35"/>